<dbReference type="PROSITE" id="PS50157">
    <property type="entry name" value="ZINC_FINGER_C2H2_2"/>
    <property type="match status" value="1"/>
</dbReference>
<feature type="domain" description="C2H2-type" evidence="2">
    <location>
        <begin position="723"/>
        <end position="754"/>
    </location>
</feature>
<evidence type="ECO:0000313" key="3">
    <source>
        <dbReference type="EMBL" id="CAH3149255.1"/>
    </source>
</evidence>
<dbReference type="PROSITE" id="PS00028">
    <property type="entry name" value="ZINC_FINGER_C2H2_1"/>
    <property type="match status" value="1"/>
</dbReference>
<proteinExistence type="predicted"/>
<reference evidence="3 5" key="1">
    <citation type="submission" date="2022-05" db="EMBL/GenBank/DDBJ databases">
        <authorList>
            <consortium name="Genoscope - CEA"/>
            <person name="William W."/>
        </authorList>
    </citation>
    <scope>NUCLEOTIDE SEQUENCE [LARGE SCALE GENOMIC DNA]</scope>
</reference>
<gene>
    <name evidence="4" type="ORF">PEVE_00014351</name>
    <name evidence="3" type="ORF">PEVE_00044849</name>
</gene>
<keyword evidence="1" id="KW-0863">Zinc-finger</keyword>
<sequence>LSDCKSSIDDSLRKLNVLSHFQGQLLEYDLILNRSGLAHDLSFDQLERLWICEKHRNDMGKYWRPRQTCQYPLHRPGPKKKLRTRNAVHASMSREINLIFGKNVPIGSPPKAAQELLQSCCIPDTKADYEDLVPLMQAYNAAKTRNVKTQILSLYAYRYPARTLQRIHEPFAKLTSWQIKRARAHARECSPGSLVEKPPSHRVRLLPAKLDHFLDFVNRPYFYQDVAFGTRKLKLKSGEKLTMPNIIRKVTRATMIRQYLKFCEEEQYEPLSRASLFRVLEVREASQQKSLSGLDNTAADGSAAFERLQRIVEELGHIGLEKSLADDISRSLRDGKKYLKTEYQKNCKDNESSCPDHCRKLGLSDPNDPNFQEKCTHEHTLSCPQCDDITSCLHKLQQTVNDSESLRFYSKEQKEDFLYDIEKASDAIVQWKAHIMRAVNQECAKQDILAELDQNSCLLVMDWAMKFLQLRYREKQTDWYGKRGLSWHITSVVTKDMSSATEVISYAHLFDQCTQDWFSVASILEDLLTKLKARNPLIQRAYLKSDEAGCYHNSSLIAAVRDIAKRVGVTVHSYHYSEPQSGKDICDRILCPLKSSIRMYCNEGHDVLTAADMRDALIQHPVKGTSAAVCVVNESRKTLSVKKMEQFSSFHNFEYEADGLRVWKCYGIGDGKYIPYEMLYVTNQVPTALQTVESQEFYVPLGKREVKPSSEASKSTESSTPLFECSKLGCNEAFESFAQLELHLDVGKHTASRLNQYDVIRRDWALKFSSVDNPADTEMYSVPSGGPPTFSEVTSSKSSLQTGWALSKPRSSVRFSPKVKEYLTARFTIGERTGRKADPGQVAADMRNAKNESNERLFTRSEWLSKNQVQSFFSRMAAARRKEQGVVGLSTEKEEDIQCLQEYSEREDLINTVNEEINVAHPICFDSYDLCERYHSNTLQEFNVAMLRSICNHFEIPVKSRDKKKFLLDKLTVMISECECVSH</sequence>
<dbReference type="EMBL" id="CALNXI010002080">
    <property type="protein sequence ID" value="CAH3182683.1"/>
    <property type="molecule type" value="Genomic_DNA"/>
</dbReference>
<protein>
    <recommendedName>
        <fullName evidence="2">C2H2-type domain-containing protein</fullName>
    </recommendedName>
</protein>
<keyword evidence="5" id="KW-1185">Reference proteome</keyword>
<keyword evidence="1" id="KW-0479">Metal-binding</keyword>
<evidence type="ECO:0000256" key="1">
    <source>
        <dbReference type="PROSITE-ProRule" id="PRU00042"/>
    </source>
</evidence>
<evidence type="ECO:0000259" key="2">
    <source>
        <dbReference type="PROSITE" id="PS50157"/>
    </source>
</evidence>
<dbReference type="Proteomes" id="UP001159427">
    <property type="component" value="Unassembled WGS sequence"/>
</dbReference>
<feature type="non-terminal residue" evidence="3">
    <location>
        <position position="1"/>
    </location>
</feature>
<comment type="caution">
    <text evidence="3">The sequence shown here is derived from an EMBL/GenBank/DDBJ whole genome shotgun (WGS) entry which is preliminary data.</text>
</comment>
<keyword evidence="1" id="KW-0862">Zinc</keyword>
<organism evidence="3 5">
    <name type="scientific">Porites evermanni</name>
    <dbReference type="NCBI Taxonomy" id="104178"/>
    <lineage>
        <taxon>Eukaryota</taxon>
        <taxon>Metazoa</taxon>
        <taxon>Cnidaria</taxon>
        <taxon>Anthozoa</taxon>
        <taxon>Hexacorallia</taxon>
        <taxon>Scleractinia</taxon>
        <taxon>Fungiina</taxon>
        <taxon>Poritidae</taxon>
        <taxon>Porites</taxon>
    </lineage>
</organism>
<evidence type="ECO:0000313" key="5">
    <source>
        <dbReference type="Proteomes" id="UP001159427"/>
    </source>
</evidence>
<evidence type="ECO:0000313" key="4">
    <source>
        <dbReference type="EMBL" id="CAH3182683.1"/>
    </source>
</evidence>
<dbReference type="EMBL" id="CALNXI010000968">
    <property type="protein sequence ID" value="CAH3149255.1"/>
    <property type="molecule type" value="Genomic_DNA"/>
</dbReference>
<dbReference type="InterPro" id="IPR013087">
    <property type="entry name" value="Znf_C2H2_type"/>
</dbReference>
<accession>A0ABN8PRZ0</accession>
<name>A0ABN8PRZ0_9CNID</name>
<dbReference type="PANTHER" id="PTHR33845:SF1">
    <property type="entry name" value="C2H2-TYPE DOMAIN-CONTAINING PROTEIN"/>
    <property type="match status" value="1"/>
</dbReference>
<dbReference type="PANTHER" id="PTHR33845">
    <property type="entry name" value="C2H2-TYPE DOMAIN-CONTAINING PROTEIN"/>
    <property type="match status" value="1"/>
</dbReference>